<evidence type="ECO:0000313" key="2">
    <source>
        <dbReference type="Proteomes" id="UP000054988"/>
    </source>
</evidence>
<dbReference type="Proteomes" id="UP000054988">
    <property type="component" value="Unassembled WGS sequence"/>
</dbReference>
<gene>
    <name evidence="1" type="ORF">WG66_3928</name>
</gene>
<comment type="caution">
    <text evidence="1">The sequence shown here is derived from an EMBL/GenBank/DDBJ whole genome shotgun (WGS) entry which is preliminary data.</text>
</comment>
<proteinExistence type="predicted"/>
<reference evidence="1 2" key="1">
    <citation type="submission" date="2015-12" db="EMBL/GenBank/DDBJ databases">
        <title>Draft genome sequence of Moniliophthora roreri, the causal agent of frosty pod rot of cacao.</title>
        <authorList>
            <person name="Aime M.C."/>
            <person name="Diaz-Valderrama J.R."/>
            <person name="Kijpornyongpan T."/>
            <person name="Phillips-Mora W."/>
        </authorList>
    </citation>
    <scope>NUCLEOTIDE SEQUENCE [LARGE SCALE GENOMIC DNA]</scope>
    <source>
        <strain evidence="1 2">MCA 2952</strain>
    </source>
</reference>
<dbReference type="EMBL" id="LATX01001150">
    <property type="protein sequence ID" value="KTB43508.1"/>
    <property type="molecule type" value="Genomic_DNA"/>
</dbReference>
<evidence type="ECO:0000313" key="1">
    <source>
        <dbReference type="EMBL" id="KTB43508.1"/>
    </source>
</evidence>
<protein>
    <submittedName>
        <fullName evidence="1">Uncharacterized protein</fullName>
    </submittedName>
</protein>
<accession>A0A0W0G4K3</accession>
<sequence>MSLEWKDKFNEVAQQCDEHRATISHNLQIHTSIGISTLNENLNALSTTVSQFSNFAKFIEIALSECKYTPKESKLSISIASHGDTDTVCKNDNLLTKIIVKQKTPIDNQMKKRRLQSSPMLTVAELHKDLMKKVDQILAEEEKFFDQKFKVICRQVDKVKVTVKHESDQVISAVLVGPHEWILDSDMYELWKEMRWKGSIKAKLLAMALCD</sequence>
<organism evidence="1 2">
    <name type="scientific">Moniliophthora roreri</name>
    <name type="common">Frosty pod rot fungus</name>
    <name type="synonym">Monilia roreri</name>
    <dbReference type="NCBI Taxonomy" id="221103"/>
    <lineage>
        <taxon>Eukaryota</taxon>
        <taxon>Fungi</taxon>
        <taxon>Dikarya</taxon>
        <taxon>Basidiomycota</taxon>
        <taxon>Agaricomycotina</taxon>
        <taxon>Agaricomycetes</taxon>
        <taxon>Agaricomycetidae</taxon>
        <taxon>Agaricales</taxon>
        <taxon>Marasmiineae</taxon>
        <taxon>Marasmiaceae</taxon>
        <taxon>Moniliophthora</taxon>
    </lineage>
</organism>
<dbReference type="AlphaFoldDB" id="A0A0W0G4K3"/>
<name>A0A0W0G4K3_MONRR</name>